<dbReference type="VEuPathDB" id="TriTrypDB:TcBrA4_0088130"/>
<dbReference type="VEuPathDB" id="TriTrypDB:TCDM_01851"/>
<dbReference type="VEuPathDB" id="TriTrypDB:C3747_54g174"/>
<dbReference type="VEuPathDB" id="TriTrypDB:TcCLB.506825.100"/>
<evidence type="ECO:0000256" key="1">
    <source>
        <dbReference type="SAM" id="MobiDB-lite"/>
    </source>
</evidence>
<dbReference type="SUPFAM" id="SSF48452">
    <property type="entry name" value="TPR-like"/>
    <property type="match status" value="1"/>
</dbReference>
<feature type="region of interest" description="Disordered" evidence="1">
    <location>
        <begin position="1"/>
        <end position="38"/>
    </location>
</feature>
<feature type="region of interest" description="Disordered" evidence="1">
    <location>
        <begin position="403"/>
        <end position="455"/>
    </location>
</feature>
<proteinExistence type="predicted"/>
<name>A0A2V2VAU3_TRYCR</name>
<dbReference type="VEuPathDB" id="TriTrypDB:C4B63_30g206"/>
<accession>A0A2V2VAU3</accession>
<dbReference type="VEuPathDB" id="TriTrypDB:TcYC6_0045980"/>
<dbReference type="VEuPathDB" id="TriTrypDB:TCSYLVIO_001840"/>
<dbReference type="AlphaFoldDB" id="A0A2V2VAU3"/>
<dbReference type="VEuPathDB" id="TriTrypDB:TcCL_ESM02266"/>
<feature type="compositionally biased region" description="Polar residues" evidence="1">
    <location>
        <begin position="582"/>
        <end position="592"/>
    </location>
</feature>
<dbReference type="VEuPathDB" id="TriTrypDB:TcCLB.508175.9"/>
<dbReference type="VEuPathDB" id="TriTrypDB:BCY84_16458"/>
<dbReference type="InterPro" id="IPR011990">
    <property type="entry name" value="TPR-like_helical_dom_sf"/>
</dbReference>
<reference evidence="2 3" key="1">
    <citation type="journal article" date="2018" name="Microb. Genom.">
        <title>Expanding an expanded genome: long-read sequencing of Trypanosoma cruzi.</title>
        <authorList>
            <person name="Berna L."/>
            <person name="Rodriguez M."/>
            <person name="Chiribao M.L."/>
            <person name="Parodi-Talice A."/>
            <person name="Pita S."/>
            <person name="Rijo G."/>
            <person name="Alvarez-Valin F."/>
            <person name="Robello C."/>
        </authorList>
    </citation>
    <scope>NUCLEOTIDE SEQUENCE [LARGE SCALE GENOMIC DNA]</scope>
    <source>
        <strain evidence="2 3">Dm28c</strain>
    </source>
</reference>
<gene>
    <name evidence="2" type="ORF">C4B63_30g206</name>
</gene>
<comment type="caution">
    <text evidence="2">The sequence shown here is derived from an EMBL/GenBank/DDBJ whole genome shotgun (WGS) entry which is preliminary data.</text>
</comment>
<evidence type="ECO:0000313" key="2">
    <source>
        <dbReference type="EMBL" id="PWU93647.1"/>
    </source>
</evidence>
<dbReference type="Gene3D" id="1.25.40.10">
    <property type="entry name" value="Tetratricopeptide repeat domain"/>
    <property type="match status" value="1"/>
</dbReference>
<evidence type="ECO:0000313" key="3">
    <source>
        <dbReference type="Proteomes" id="UP000246121"/>
    </source>
</evidence>
<feature type="region of interest" description="Disordered" evidence="1">
    <location>
        <begin position="569"/>
        <end position="592"/>
    </location>
</feature>
<dbReference type="EMBL" id="PRFA01000030">
    <property type="protein sequence ID" value="PWU93647.1"/>
    <property type="molecule type" value="Genomic_DNA"/>
</dbReference>
<dbReference type="VEuPathDB" id="TriTrypDB:ECC02_005989"/>
<sequence length="928" mass="101906">MQPPSQTSSERSNLLRSHDGLFSGLSPGGMENTGRKINRFGRGGSGGICETIAQAPLRGIYLRPTVFMIDGTARHLMEVLYPLNNDSSSSSSSATTTTNSTSTFSLPAKANEENSMWWGSRYPYSRASWVVFEYSLAPALLPSAAAETISKTPSSYTEEELVRELPFHMTHSAESAQWLLEAAKRMSRSLRENRHSAPFRVEYCGTVGKLFPPRRVSVPLGGDAECLRPGGSVLLGGVEVAVRAMRPGEEFAFIIINPTSIYDDVQNAYGTHFSHNPAAFPMRCVYIRIKLLNHLPREPLWLPIAQKYILNGPSSTPPSQLDWMKPTSEDVHGCMLPLLFFSSSLFFTNSSDATFLDAVTYKCALRALFVSNASAFLNCHVVGHPGASVAFLLDAMAPHSQSGLAGAEQLTRRSPGGTGATAQNNSSSKDGRDNEEEEEVGGGRGRGRGRGENVPTDEEALKFLRLAFFSVPRDGATLSCSVTRRSPLTGSMLRPRSLAGVELGSMSLPLWLDVLLQTMRGGEEEIVNMQHNCEDDGAFQCSLANDLRTSAFIQSRVMEDMHVNNIVQRERPEEQGTPLDMSIQSPNSASSAQTLLSDGLRGEFGSKNFPPHELHCRISLESFANVHDVASFFFVDPANSLRVVQKLEQEANALRKLGSQRLTESQRQSKTDKEKKYHFKKISRRNENRSNIDGEDLAIPACAMVEPMTVHPRPFGHISEPFEERGIVKAIQKLELVVLLLTFHVNERSMIARGVSFALMEKRLVALMATFRDLGRLYTKLRHEAAWTLAMEAFSAAILLAPRNPQLWMRRGVLRLKMHKNHSAMCDLSRAKLLAEAGLRRLYFSRGSETCEGGGEGAIPSVSTATASTSAAVSVGPAAAGDFSAHEESTLRHILVNAETLLTELRLLAEERDTTPSASHQTEAECEE</sequence>
<dbReference type="VEuPathDB" id="TriTrypDB:Tc_MARK_650"/>
<protein>
    <submittedName>
        <fullName evidence="2">Uncharacterized protein</fullName>
    </submittedName>
</protein>
<organism evidence="2 3">
    <name type="scientific">Trypanosoma cruzi</name>
    <dbReference type="NCBI Taxonomy" id="5693"/>
    <lineage>
        <taxon>Eukaryota</taxon>
        <taxon>Discoba</taxon>
        <taxon>Euglenozoa</taxon>
        <taxon>Kinetoplastea</taxon>
        <taxon>Metakinetoplastina</taxon>
        <taxon>Trypanosomatida</taxon>
        <taxon>Trypanosomatidae</taxon>
        <taxon>Trypanosoma</taxon>
        <taxon>Schizotrypanum</taxon>
    </lineage>
</organism>
<dbReference type="Proteomes" id="UP000246121">
    <property type="component" value="Unassembled WGS sequence"/>
</dbReference>
<dbReference type="VEuPathDB" id="TriTrypDB:TcG_01614"/>
<feature type="compositionally biased region" description="Polar residues" evidence="1">
    <location>
        <begin position="1"/>
        <end position="15"/>
    </location>
</feature>